<dbReference type="AlphaFoldDB" id="A0A1M5LDI2"/>
<dbReference type="SUPFAM" id="SSF48113">
    <property type="entry name" value="Heme-dependent peroxidases"/>
    <property type="match status" value="1"/>
</dbReference>
<evidence type="ECO:0008006" key="3">
    <source>
        <dbReference type="Google" id="ProtNLM"/>
    </source>
</evidence>
<organism evidence="1 2">
    <name type="scientific">Bradyrhizobium erythrophlei</name>
    <dbReference type="NCBI Taxonomy" id="1437360"/>
    <lineage>
        <taxon>Bacteria</taxon>
        <taxon>Pseudomonadati</taxon>
        <taxon>Pseudomonadota</taxon>
        <taxon>Alphaproteobacteria</taxon>
        <taxon>Hyphomicrobiales</taxon>
        <taxon>Nitrobacteraceae</taxon>
        <taxon>Bradyrhizobium</taxon>
    </lineage>
</organism>
<dbReference type="GO" id="GO:0020037">
    <property type="term" value="F:heme binding"/>
    <property type="evidence" value="ECO:0007669"/>
    <property type="project" value="InterPro"/>
</dbReference>
<dbReference type="InterPro" id="IPR010255">
    <property type="entry name" value="Haem_peroxidase_sf"/>
</dbReference>
<name>A0A1M5LDI2_9BRAD</name>
<protein>
    <recommendedName>
        <fullName evidence="3">Animal haem peroxidase</fullName>
    </recommendedName>
</protein>
<gene>
    <name evidence="1" type="ORF">SAMN05443248_2188</name>
</gene>
<dbReference type="EMBL" id="LT670817">
    <property type="protein sequence ID" value="SHG63010.1"/>
    <property type="molecule type" value="Genomic_DNA"/>
</dbReference>
<evidence type="ECO:0000313" key="1">
    <source>
        <dbReference type="EMBL" id="SHG63010.1"/>
    </source>
</evidence>
<dbReference type="GO" id="GO:0006979">
    <property type="term" value="P:response to oxidative stress"/>
    <property type="evidence" value="ECO:0007669"/>
    <property type="project" value="InterPro"/>
</dbReference>
<reference evidence="1 2" key="1">
    <citation type="submission" date="2016-11" db="EMBL/GenBank/DDBJ databases">
        <authorList>
            <person name="Jaros S."/>
            <person name="Januszkiewicz K."/>
            <person name="Wedrychowicz H."/>
        </authorList>
    </citation>
    <scope>NUCLEOTIDE SEQUENCE [LARGE SCALE GENOMIC DNA]</scope>
    <source>
        <strain evidence="1 2">GAS138</strain>
    </source>
</reference>
<dbReference type="InterPro" id="IPR037120">
    <property type="entry name" value="Haem_peroxidase_sf_animal"/>
</dbReference>
<proteinExistence type="predicted"/>
<dbReference type="Gene3D" id="1.10.640.10">
    <property type="entry name" value="Haem peroxidase domain superfamily, animal type"/>
    <property type="match status" value="1"/>
</dbReference>
<dbReference type="Proteomes" id="UP000189796">
    <property type="component" value="Chromosome I"/>
</dbReference>
<sequence length="593" mass="65287">MAVHEGIEASALRISETTAADDLVPTSGTPRGFRHFLGSPRPSQRFTVYGIDPLATPAHLPRVRGLMNRLSRRMDAELPWPAHSDTSIERWENPGIPSGYTYLLQFVAHDLVHSAIPLSVAGVLDADTANARRSALKLETLFGGGPVGSPSVYALDAPNDERRTKLRLGRMRWKDKGVEAGCPFRDIARTPAENVTGIDRSIAGKRVALTEALIADPRNDDHAIMSQLTALFALLHNGLVDVVRRGEPATGPNASLGAAYKRFLCARDALTLIYRNIVRKDLMRRVIHPEIYAAYAGTNPDFIDRPAPSNSGATSRGIREHGGWQIPLEFSHGAFRFGHAMVRPEYVINDLATHDLNNTLEKNSANDPVNMPLDATWIVRWSYFFEIKGSRPNFSRRIGPFLSDGLGNDQFFPAVDQTNRVGLLYRDLLGSALAGLWSVDALIAEIAVRRPHFIGISRLLADRPYRVRELRNWLPSVPNYGGLTTEDIETLANDPPLPFFILFEAMQQPHSEGMHLGPLGSIIVSEVIFGALANDELPAGNSSASLTEALAEVSAEYYPTNVFEEVPEIERMDQLAEFIAEIAGLRQAVPAFL</sequence>
<accession>A0A1M5LDI2</accession>
<dbReference type="GO" id="GO:0004601">
    <property type="term" value="F:peroxidase activity"/>
    <property type="evidence" value="ECO:0007669"/>
    <property type="project" value="InterPro"/>
</dbReference>
<evidence type="ECO:0000313" key="2">
    <source>
        <dbReference type="Proteomes" id="UP000189796"/>
    </source>
</evidence>